<reference evidence="6" key="1">
    <citation type="submission" date="2015-03" db="EMBL/GenBank/DDBJ databases">
        <authorList>
            <person name="Nijsse Bart"/>
        </authorList>
    </citation>
    <scope>NUCLEOTIDE SEQUENCE [LARGE SCALE GENOMIC DNA]</scope>
</reference>
<dbReference type="PANTHER" id="PTHR30632">
    <property type="entry name" value="MOLYBDATE-BINDING PERIPLASMIC PROTEIN"/>
    <property type="match status" value="1"/>
</dbReference>
<evidence type="ECO:0000256" key="2">
    <source>
        <dbReference type="ARBA" id="ARBA00022723"/>
    </source>
</evidence>
<dbReference type="PIRSF" id="PIRSF004846">
    <property type="entry name" value="ModA"/>
    <property type="match status" value="1"/>
</dbReference>
<dbReference type="Gene3D" id="3.40.190.10">
    <property type="entry name" value="Periplasmic binding protein-like II"/>
    <property type="match status" value="2"/>
</dbReference>
<evidence type="ECO:0000313" key="6">
    <source>
        <dbReference type="Proteomes" id="UP000049855"/>
    </source>
</evidence>
<dbReference type="EMBL" id="CTRP01000010">
    <property type="protein sequence ID" value="CQR72329.1"/>
    <property type="molecule type" value="Genomic_DNA"/>
</dbReference>
<gene>
    <name evidence="5" type="ORF">SpAn4DRAFT_2789</name>
</gene>
<organism evidence="5 6">
    <name type="scientific">Sporomusa ovata</name>
    <dbReference type="NCBI Taxonomy" id="2378"/>
    <lineage>
        <taxon>Bacteria</taxon>
        <taxon>Bacillati</taxon>
        <taxon>Bacillota</taxon>
        <taxon>Negativicutes</taxon>
        <taxon>Selenomonadales</taxon>
        <taxon>Sporomusaceae</taxon>
        <taxon>Sporomusa</taxon>
    </lineage>
</organism>
<feature type="binding site" evidence="4">
    <location>
        <position position="74"/>
    </location>
    <ligand>
        <name>molybdate</name>
        <dbReference type="ChEBI" id="CHEBI:36264"/>
    </ligand>
</feature>
<name>A0A0U1KYW5_9FIRM</name>
<dbReference type="RefSeq" id="WP_021167046.1">
    <property type="nucleotide sequence ID" value="NZ_CTRP01000010.1"/>
</dbReference>
<dbReference type="GO" id="GO:0015689">
    <property type="term" value="P:molybdate ion transport"/>
    <property type="evidence" value="ECO:0007669"/>
    <property type="project" value="InterPro"/>
</dbReference>
<accession>A0A0U1KYW5</accession>
<dbReference type="GO" id="GO:0046872">
    <property type="term" value="F:metal ion binding"/>
    <property type="evidence" value="ECO:0007669"/>
    <property type="project" value="UniProtKB-KW"/>
</dbReference>
<keyword evidence="4" id="KW-0500">Molybdenum</keyword>
<keyword evidence="2 4" id="KW-0479">Metal-binding</keyword>
<dbReference type="InterPro" id="IPR005950">
    <property type="entry name" value="ModA"/>
</dbReference>
<dbReference type="InterPro" id="IPR050682">
    <property type="entry name" value="ModA/WtpA"/>
</dbReference>
<dbReference type="NCBIfam" id="TIGR01256">
    <property type="entry name" value="modA"/>
    <property type="match status" value="1"/>
</dbReference>
<dbReference type="GO" id="GO:0030973">
    <property type="term" value="F:molybdate ion binding"/>
    <property type="evidence" value="ECO:0007669"/>
    <property type="project" value="TreeGrafter"/>
</dbReference>
<keyword evidence="6" id="KW-1185">Reference proteome</keyword>
<protein>
    <submittedName>
        <fullName evidence="5">Molybdenum ABC transporter, periplasmic molybdenum-binding protein ModA (TC 3.A.1.8.1)</fullName>
    </submittedName>
</protein>
<dbReference type="Proteomes" id="UP000049855">
    <property type="component" value="Unassembled WGS sequence"/>
</dbReference>
<dbReference type="PROSITE" id="PS51257">
    <property type="entry name" value="PROKAR_LIPOPROTEIN"/>
    <property type="match status" value="1"/>
</dbReference>
<keyword evidence="3" id="KW-0732">Signal</keyword>
<proteinExistence type="inferred from homology"/>
<sequence length="263" mass="28618">MDNNVKLRSMIFIAILSVSLLLLGGCSKEVPQKHEEPKTLLAYVGANLKDPVSDLVATYEKKTGVKVELTFNNSGTLMNQIDTTKKGDIYMPGGISFVEKAKQKGIIDQVLGPIAYHTPVIITPKGNPGQVSGIEDLAKEGVKLVIPDKDATAIGRTAYKIFNKTGKSAEIENNIIANLESPAKVLAVIIMGQGNAGIVEYSNTFKDKEKIEVIPIDPKVNEVEQIPVASLVYSTNKELAADFMQYMKENGPAVFEKYGFKTK</sequence>
<dbReference type="AlphaFoldDB" id="A0A0U1KYW5"/>
<comment type="similarity">
    <text evidence="1">Belongs to the bacterial solute-binding protein ModA family.</text>
</comment>
<dbReference type="PANTHER" id="PTHR30632:SF0">
    <property type="entry name" value="SULFATE-BINDING PROTEIN"/>
    <property type="match status" value="1"/>
</dbReference>
<evidence type="ECO:0000256" key="3">
    <source>
        <dbReference type="ARBA" id="ARBA00022729"/>
    </source>
</evidence>
<dbReference type="Pfam" id="PF13531">
    <property type="entry name" value="SBP_bac_11"/>
    <property type="match status" value="1"/>
</dbReference>
<evidence type="ECO:0000313" key="5">
    <source>
        <dbReference type="EMBL" id="CQR72329.1"/>
    </source>
</evidence>
<evidence type="ECO:0000256" key="4">
    <source>
        <dbReference type="PIRSR" id="PIRSR004846-1"/>
    </source>
</evidence>
<dbReference type="SUPFAM" id="SSF53850">
    <property type="entry name" value="Periplasmic binding protein-like II"/>
    <property type="match status" value="1"/>
</dbReference>
<evidence type="ECO:0000256" key="1">
    <source>
        <dbReference type="ARBA" id="ARBA00009175"/>
    </source>
</evidence>